<sequence>MDAGKLSVRSPWKHHRRRTSRYENLDRFIPNRSAIDFDYAHYALTCRNVKKDTTSPCSPWGEAYRERLAEACNLNRPWILAFRNKPPAKLFGVKEFSPSPPNFKRAPERTLDLPNYYLNLVDWGVGNTLAVGLGNSVYLWEDGLSSELLSADEDNGLVTSVKWAPDGRHIAVGFNNAEVEYWDATTGKLSVRSPWKHHRRRTSRYESAPERTLDLPNLVNDYYLSLVDWGVGNTLAVGLGNSVYLWEDGLSSELLSADEDNGPVTSVKWAPNGRHIAVGFNNAEVEYWDATTGQLLRTLRGGHEARVGSLDWNNDILTTGSMDSLIINNDVRIRSHVVETYRGHDQEVCGLKWSTSGDQLASGGNDNRVFIWNLSSNQRLHRFSEHTAAVKALAWCPFQSNLLASGGGERDSCIKFWNTNTGARLNSVDTGSQVSSLLWNRHEHELLSSHGDNQLTLWKYPSMVKLKELRGHSSRVLQMTEVCC</sequence>
<keyword evidence="3" id="KW-0132">Cell division</keyword>
<evidence type="ECO:0000256" key="1">
    <source>
        <dbReference type="ARBA" id="ARBA00006445"/>
    </source>
</evidence>
<evidence type="ECO:0000256" key="4">
    <source>
        <dbReference type="ARBA" id="ARBA00022737"/>
    </source>
</evidence>
<dbReference type="PANTHER" id="PTHR19918">
    <property type="entry name" value="CELL DIVISION CYCLE 20 CDC20 FIZZY -RELATED"/>
    <property type="match status" value="1"/>
</dbReference>
<dbReference type="STRING" id="35608.A0A2U1P4U4"/>
<dbReference type="PROSITE" id="PS50294">
    <property type="entry name" value="WD_REPEATS_REGION"/>
    <property type="match status" value="1"/>
</dbReference>
<evidence type="ECO:0000256" key="2">
    <source>
        <dbReference type="ARBA" id="ARBA00022574"/>
    </source>
</evidence>
<feature type="domain" description="Anaphase-promoting complex subunit 4-like WD40" evidence="9">
    <location>
        <begin position="150"/>
        <end position="193"/>
    </location>
</feature>
<feature type="repeat" description="WD" evidence="8">
    <location>
        <begin position="151"/>
        <end position="192"/>
    </location>
</feature>
<dbReference type="GO" id="GO:1905786">
    <property type="term" value="P:positive regulation of anaphase-promoting complex-dependent catabolic process"/>
    <property type="evidence" value="ECO:0007669"/>
    <property type="project" value="TreeGrafter"/>
</dbReference>
<keyword evidence="12" id="KW-1185">Reference proteome</keyword>
<dbReference type="InterPro" id="IPR015943">
    <property type="entry name" value="WD40/YVTN_repeat-like_dom_sf"/>
</dbReference>
<dbReference type="GO" id="GO:0031145">
    <property type="term" value="P:anaphase-promoting complex-dependent catabolic process"/>
    <property type="evidence" value="ECO:0007669"/>
    <property type="project" value="TreeGrafter"/>
</dbReference>
<dbReference type="PANTHER" id="PTHR19918:SF8">
    <property type="entry name" value="FI02843P"/>
    <property type="match status" value="1"/>
</dbReference>
<keyword evidence="4" id="KW-0677">Repeat</keyword>
<dbReference type="PROSITE" id="PS50082">
    <property type="entry name" value="WD_REPEATS_2"/>
    <property type="match status" value="3"/>
</dbReference>
<comment type="similarity">
    <text evidence="1">Belongs to the WD repeat CDC20/Fizzy family.</text>
</comment>
<dbReference type="Gene3D" id="2.130.10.10">
    <property type="entry name" value="YVTN repeat-like/Quinoprotein amine dehydrogenase"/>
    <property type="match status" value="2"/>
</dbReference>
<dbReference type="InterPro" id="IPR056150">
    <property type="entry name" value="WD40_CDC20-Fz"/>
</dbReference>
<proteinExistence type="inferred from homology"/>
<evidence type="ECO:0000313" key="11">
    <source>
        <dbReference type="EMBL" id="PWA80768.1"/>
    </source>
</evidence>
<feature type="repeat" description="WD" evidence="8">
    <location>
        <begin position="341"/>
        <end position="382"/>
    </location>
</feature>
<gene>
    <name evidence="11" type="ORF">CTI12_AA191470</name>
</gene>
<dbReference type="PROSITE" id="PS00678">
    <property type="entry name" value="WD_REPEATS_1"/>
    <property type="match status" value="1"/>
</dbReference>
<accession>A0A2U1P4U4</accession>
<dbReference type="OrthoDB" id="10263272at2759"/>
<keyword evidence="6" id="KW-0131">Cell cycle</keyword>
<name>A0A2U1P4U4_ARTAN</name>
<keyword evidence="2 8" id="KW-0853">WD repeat</keyword>
<reference evidence="11 12" key="1">
    <citation type="journal article" date="2018" name="Mol. Plant">
        <title>The genome of Artemisia annua provides insight into the evolution of Asteraceae family and artemisinin biosynthesis.</title>
        <authorList>
            <person name="Shen Q."/>
            <person name="Zhang L."/>
            <person name="Liao Z."/>
            <person name="Wang S."/>
            <person name="Yan T."/>
            <person name="Shi P."/>
            <person name="Liu M."/>
            <person name="Fu X."/>
            <person name="Pan Q."/>
            <person name="Wang Y."/>
            <person name="Lv Z."/>
            <person name="Lu X."/>
            <person name="Zhang F."/>
            <person name="Jiang W."/>
            <person name="Ma Y."/>
            <person name="Chen M."/>
            <person name="Hao X."/>
            <person name="Li L."/>
            <person name="Tang Y."/>
            <person name="Lv G."/>
            <person name="Zhou Y."/>
            <person name="Sun X."/>
            <person name="Brodelius P.E."/>
            <person name="Rose J.K.C."/>
            <person name="Tang K."/>
        </authorList>
    </citation>
    <scope>NUCLEOTIDE SEQUENCE [LARGE SCALE GENOMIC DNA]</scope>
    <source>
        <strain evidence="12">cv. Huhao1</strain>
        <tissue evidence="11">Leaf</tissue>
    </source>
</reference>
<dbReference type="GO" id="GO:1990757">
    <property type="term" value="F:ubiquitin ligase activator activity"/>
    <property type="evidence" value="ECO:0007669"/>
    <property type="project" value="TreeGrafter"/>
</dbReference>
<dbReference type="InterPro" id="IPR024977">
    <property type="entry name" value="Apc4-like_WD40_dom"/>
</dbReference>
<dbReference type="SUPFAM" id="SSF50998">
    <property type="entry name" value="Quinoprotein alcohol dehydrogenase-like"/>
    <property type="match status" value="1"/>
</dbReference>
<evidence type="ECO:0000259" key="9">
    <source>
        <dbReference type="Pfam" id="PF12894"/>
    </source>
</evidence>
<keyword evidence="5" id="KW-0498">Mitosis</keyword>
<evidence type="ECO:0000256" key="7">
    <source>
        <dbReference type="ARBA" id="ARBA00023425"/>
    </source>
</evidence>
<dbReference type="AlphaFoldDB" id="A0A2U1P4U4"/>
<feature type="domain" description="CDC20/Fizzy WD40" evidence="10">
    <location>
        <begin position="213"/>
        <end position="480"/>
    </location>
</feature>
<dbReference type="UniPathway" id="UPA00143"/>
<dbReference type="GO" id="GO:0016567">
    <property type="term" value="P:protein ubiquitination"/>
    <property type="evidence" value="ECO:0007669"/>
    <property type="project" value="UniProtKB-UniPathway"/>
</dbReference>
<dbReference type="EMBL" id="PKPP01001676">
    <property type="protein sequence ID" value="PWA80768.1"/>
    <property type="molecule type" value="Genomic_DNA"/>
</dbReference>
<dbReference type="InterPro" id="IPR033010">
    <property type="entry name" value="Cdc20/Fizzy"/>
</dbReference>
<dbReference type="InterPro" id="IPR001680">
    <property type="entry name" value="WD40_rpt"/>
</dbReference>
<evidence type="ECO:0000256" key="6">
    <source>
        <dbReference type="ARBA" id="ARBA00023306"/>
    </source>
</evidence>
<feature type="repeat" description="WD" evidence="8">
    <location>
        <begin position="257"/>
        <end position="298"/>
    </location>
</feature>
<comment type="caution">
    <text evidence="11">The sequence shown here is derived from an EMBL/GenBank/DDBJ whole genome shotgun (WGS) entry which is preliminary data.</text>
</comment>
<evidence type="ECO:0000256" key="8">
    <source>
        <dbReference type="PROSITE-ProRule" id="PRU00221"/>
    </source>
</evidence>
<evidence type="ECO:0000259" key="10">
    <source>
        <dbReference type="Pfam" id="PF24807"/>
    </source>
</evidence>
<dbReference type="InterPro" id="IPR019775">
    <property type="entry name" value="WD40_repeat_CS"/>
</dbReference>
<protein>
    <submittedName>
        <fullName evidence="11">WD40 repeat-containing protein</fullName>
    </submittedName>
</protein>
<dbReference type="Proteomes" id="UP000245207">
    <property type="component" value="Unassembled WGS sequence"/>
</dbReference>
<dbReference type="GO" id="GO:0010997">
    <property type="term" value="F:anaphase-promoting complex binding"/>
    <property type="evidence" value="ECO:0007669"/>
    <property type="project" value="InterPro"/>
</dbReference>
<dbReference type="InterPro" id="IPR011047">
    <property type="entry name" value="Quinoprotein_ADH-like_sf"/>
</dbReference>
<dbReference type="Pfam" id="PF12894">
    <property type="entry name" value="ANAPC4_WD40"/>
    <property type="match status" value="1"/>
</dbReference>
<evidence type="ECO:0000313" key="12">
    <source>
        <dbReference type="Proteomes" id="UP000245207"/>
    </source>
</evidence>
<comment type="function">
    <text evidence="7">Component of the anaphase promoting complex/cyclosome (APC/C), a cell cycle-regulated E3 ubiquitin-protein ligase complex that controls progression through mitosis and the G1 phase of the cell cycle.</text>
</comment>
<evidence type="ECO:0000256" key="5">
    <source>
        <dbReference type="ARBA" id="ARBA00022776"/>
    </source>
</evidence>
<organism evidence="11 12">
    <name type="scientific">Artemisia annua</name>
    <name type="common">Sweet wormwood</name>
    <dbReference type="NCBI Taxonomy" id="35608"/>
    <lineage>
        <taxon>Eukaryota</taxon>
        <taxon>Viridiplantae</taxon>
        <taxon>Streptophyta</taxon>
        <taxon>Embryophyta</taxon>
        <taxon>Tracheophyta</taxon>
        <taxon>Spermatophyta</taxon>
        <taxon>Magnoliopsida</taxon>
        <taxon>eudicotyledons</taxon>
        <taxon>Gunneridae</taxon>
        <taxon>Pentapetalae</taxon>
        <taxon>asterids</taxon>
        <taxon>campanulids</taxon>
        <taxon>Asterales</taxon>
        <taxon>Asteraceae</taxon>
        <taxon>Asteroideae</taxon>
        <taxon>Anthemideae</taxon>
        <taxon>Artemisiinae</taxon>
        <taxon>Artemisia</taxon>
    </lineage>
</organism>
<evidence type="ECO:0000256" key="3">
    <source>
        <dbReference type="ARBA" id="ARBA00022618"/>
    </source>
</evidence>
<dbReference type="Pfam" id="PF24807">
    <property type="entry name" value="WD40_CDC20-Fz"/>
    <property type="match status" value="1"/>
</dbReference>
<dbReference type="GO" id="GO:0005680">
    <property type="term" value="C:anaphase-promoting complex"/>
    <property type="evidence" value="ECO:0007669"/>
    <property type="project" value="TreeGrafter"/>
</dbReference>
<dbReference type="GO" id="GO:0051301">
    <property type="term" value="P:cell division"/>
    <property type="evidence" value="ECO:0007669"/>
    <property type="project" value="UniProtKB-KW"/>
</dbReference>
<dbReference type="SMART" id="SM00320">
    <property type="entry name" value="WD40"/>
    <property type="match status" value="7"/>
</dbReference>